<evidence type="ECO:0000313" key="5">
    <source>
        <dbReference type="Proteomes" id="UP000266152"/>
    </source>
</evidence>
<keyword evidence="5" id="KW-1185">Reference proteome</keyword>
<reference evidence="4 5" key="1">
    <citation type="journal article" date="2018" name="PLoS Pathog.">
        <title>Evolution of structural diversity of trichothecenes, a family of toxins produced by plant pathogenic and entomopathogenic fungi.</title>
        <authorList>
            <person name="Proctor R.H."/>
            <person name="McCormick S.P."/>
            <person name="Kim H.S."/>
            <person name="Cardoza R.E."/>
            <person name="Stanley A.M."/>
            <person name="Lindo L."/>
            <person name="Kelly A."/>
            <person name="Brown D.W."/>
            <person name="Lee T."/>
            <person name="Vaughan M.M."/>
            <person name="Alexander N.J."/>
            <person name="Busman M."/>
            <person name="Gutierrez S."/>
        </authorList>
    </citation>
    <scope>NUCLEOTIDE SEQUENCE [LARGE SCALE GENOMIC DNA]</scope>
    <source>
        <strain evidence="4 5">NRRL 3299</strain>
    </source>
</reference>
<dbReference type="STRING" id="5514.A0A395SWC0"/>
<proteinExistence type="predicted"/>
<dbReference type="PROSITE" id="PS50157">
    <property type="entry name" value="ZINC_FINGER_C2H2_2"/>
    <property type="match status" value="1"/>
</dbReference>
<dbReference type="InterPro" id="IPR013087">
    <property type="entry name" value="Znf_C2H2_type"/>
</dbReference>
<gene>
    <name evidence="4" type="ORF">FSPOR_6</name>
</gene>
<keyword evidence="1" id="KW-0479">Metal-binding</keyword>
<evidence type="ECO:0000256" key="2">
    <source>
        <dbReference type="SAM" id="MobiDB-lite"/>
    </source>
</evidence>
<dbReference type="AlphaFoldDB" id="A0A395SWC0"/>
<dbReference type="Proteomes" id="UP000266152">
    <property type="component" value="Unassembled WGS sequence"/>
</dbReference>
<dbReference type="InterPro" id="IPR022698">
    <property type="entry name" value="OrsD"/>
</dbReference>
<comment type="caution">
    <text evidence="4">The sequence shown here is derived from an EMBL/GenBank/DDBJ whole genome shotgun (WGS) entry which is preliminary data.</text>
</comment>
<evidence type="ECO:0000256" key="1">
    <source>
        <dbReference type="PROSITE-ProRule" id="PRU00042"/>
    </source>
</evidence>
<feature type="region of interest" description="Disordered" evidence="2">
    <location>
        <begin position="877"/>
        <end position="898"/>
    </location>
</feature>
<evidence type="ECO:0000313" key="4">
    <source>
        <dbReference type="EMBL" id="RGP76773.1"/>
    </source>
</evidence>
<dbReference type="GO" id="GO:0008270">
    <property type="term" value="F:zinc ion binding"/>
    <property type="evidence" value="ECO:0007669"/>
    <property type="project" value="UniProtKB-KW"/>
</dbReference>
<dbReference type="EMBL" id="PXOF01000001">
    <property type="protein sequence ID" value="RGP76773.1"/>
    <property type="molecule type" value="Genomic_DNA"/>
</dbReference>
<dbReference type="Pfam" id="PF12013">
    <property type="entry name" value="OrsD"/>
    <property type="match status" value="1"/>
</dbReference>
<feature type="domain" description="C2H2-type" evidence="3">
    <location>
        <begin position="88"/>
        <end position="114"/>
    </location>
</feature>
<sequence length="898" mass="101440">MDYFTYVPSLKVITCKTCQIGVFSDQIPNHLGRFPHKITLQKEEKQSLISWLGTIDHVRNAKDIEKLPKPISLRKPYAELQPPRPGCFKCTCTPVCHQIYAKRKHLNDHLRNDHQISTAHCKKGRPAKGSSSAAQASPDFRTGIYCQRVFCSGLRSEYFEVKPEAGDGEPSDQEDPLGEFFSNRKLIIRKDANLMEKPDQFMQPSPWLDRVGCVTHLQAFADKKDFLRGLISLDLDLSPENLEESDDFIYLLVFKVLDQLVWEAQGLIYRQEVPLNARLEVARYDLNTASRKPFSFRHKQETKRRYATMLKQLIVYTLRCLSLEDPAGRPPFKVSRQQQKTYDDLMAVGDKVEERWKVARGQLSDRILTQLLEDLKLEALRLFMAILRQQTKDSEHESIMVSFLCVLSVAPDGSWYSYDTVTPWLSGLISISRLLVLREAHLIRWSAVEKGVNCGLSTEEAELHAPGIFSLVERRTSQCMLSSTPGAEATPMQYVLRLRSYGIAAKGNTAAPGFISWDNLDLIFKGIRLPLPNLAQLLQSCLTAARQVLFQDLLFQQDYSVLDAQPATIPTIPWGKLQDNANDSTLGYSVVDSVHEAAGEDSKMWLISRIWKTPELRARWFPSSTTASAPPSIRVLSSYLEVVDQLLEHLLLLIHLSAGLPARSTEILTIRHRNTAAGGLRNIFIDRGLVMIVIGIHKNLSQSQRLKIIHRFLPQEVGTLLIYYLWLIVPFCEGVLSNLPCNSDQERTLSPFLWKTTGLAENQDGFKAQQNKVTDQLLNTLRSNQGFPVQSESQGQGQVQDQDAEVNMILQPNDKYVSPSIKSFTPARMTRIIKRWGATIGVDSLGISAWRHISVAIGRRFIRDAAITSQGYFAEAADNDSDSELSDQEDVGEQDTIL</sequence>
<keyword evidence="1" id="KW-0862">Zinc</keyword>
<dbReference type="PROSITE" id="PS00028">
    <property type="entry name" value="ZINC_FINGER_C2H2_1"/>
    <property type="match status" value="1"/>
</dbReference>
<evidence type="ECO:0000259" key="3">
    <source>
        <dbReference type="PROSITE" id="PS50157"/>
    </source>
</evidence>
<name>A0A395SWC0_FUSSP</name>
<accession>A0A395SWC0</accession>
<keyword evidence="1" id="KW-0863">Zinc-finger</keyword>
<organism evidence="4 5">
    <name type="scientific">Fusarium sporotrichioides</name>
    <dbReference type="NCBI Taxonomy" id="5514"/>
    <lineage>
        <taxon>Eukaryota</taxon>
        <taxon>Fungi</taxon>
        <taxon>Dikarya</taxon>
        <taxon>Ascomycota</taxon>
        <taxon>Pezizomycotina</taxon>
        <taxon>Sordariomycetes</taxon>
        <taxon>Hypocreomycetidae</taxon>
        <taxon>Hypocreales</taxon>
        <taxon>Nectriaceae</taxon>
        <taxon>Fusarium</taxon>
    </lineage>
</organism>
<feature type="non-terminal residue" evidence="4">
    <location>
        <position position="898"/>
    </location>
</feature>
<protein>
    <recommendedName>
        <fullName evidence="3">C2H2-type domain-containing protein</fullName>
    </recommendedName>
</protein>